<dbReference type="Proteomes" id="UP000799118">
    <property type="component" value="Unassembled WGS sequence"/>
</dbReference>
<dbReference type="Gene3D" id="3.40.395.10">
    <property type="entry name" value="Adenoviral Proteinase, Chain A"/>
    <property type="match status" value="1"/>
</dbReference>
<dbReference type="GO" id="GO:0006508">
    <property type="term" value="P:proteolysis"/>
    <property type="evidence" value="ECO:0007669"/>
    <property type="project" value="UniProtKB-KW"/>
</dbReference>
<evidence type="ECO:0000313" key="5">
    <source>
        <dbReference type="EMBL" id="KAE9389073.1"/>
    </source>
</evidence>
<evidence type="ECO:0000256" key="3">
    <source>
        <dbReference type="ARBA" id="ARBA00022801"/>
    </source>
</evidence>
<dbReference type="EMBL" id="ML769713">
    <property type="protein sequence ID" value="KAE9389073.1"/>
    <property type="molecule type" value="Genomic_DNA"/>
</dbReference>
<protein>
    <recommendedName>
        <fullName evidence="4">Ubiquitin-like protease family profile domain-containing protein</fullName>
    </recommendedName>
</protein>
<evidence type="ECO:0000256" key="1">
    <source>
        <dbReference type="ARBA" id="ARBA00005234"/>
    </source>
</evidence>
<evidence type="ECO:0000259" key="4">
    <source>
        <dbReference type="PROSITE" id="PS50600"/>
    </source>
</evidence>
<evidence type="ECO:0000256" key="2">
    <source>
        <dbReference type="ARBA" id="ARBA00022670"/>
    </source>
</evidence>
<organism evidence="5 6">
    <name type="scientific">Gymnopus androsaceus JB14</name>
    <dbReference type="NCBI Taxonomy" id="1447944"/>
    <lineage>
        <taxon>Eukaryota</taxon>
        <taxon>Fungi</taxon>
        <taxon>Dikarya</taxon>
        <taxon>Basidiomycota</taxon>
        <taxon>Agaricomycotina</taxon>
        <taxon>Agaricomycetes</taxon>
        <taxon>Agaricomycetidae</taxon>
        <taxon>Agaricales</taxon>
        <taxon>Marasmiineae</taxon>
        <taxon>Omphalotaceae</taxon>
        <taxon>Gymnopus</taxon>
    </lineage>
</organism>
<dbReference type="Pfam" id="PF02902">
    <property type="entry name" value="Peptidase_C48"/>
    <property type="match status" value="1"/>
</dbReference>
<keyword evidence="2" id="KW-0645">Protease</keyword>
<dbReference type="AlphaFoldDB" id="A0A6A4GUH8"/>
<reference evidence="5" key="1">
    <citation type="journal article" date="2019" name="Environ. Microbiol.">
        <title>Fungal ecological strategies reflected in gene transcription - a case study of two litter decomposers.</title>
        <authorList>
            <person name="Barbi F."/>
            <person name="Kohler A."/>
            <person name="Barry K."/>
            <person name="Baskaran P."/>
            <person name="Daum C."/>
            <person name="Fauchery L."/>
            <person name="Ihrmark K."/>
            <person name="Kuo A."/>
            <person name="LaButti K."/>
            <person name="Lipzen A."/>
            <person name="Morin E."/>
            <person name="Grigoriev I.V."/>
            <person name="Henrissat B."/>
            <person name="Lindahl B."/>
            <person name="Martin F."/>
        </authorList>
    </citation>
    <scope>NUCLEOTIDE SEQUENCE</scope>
    <source>
        <strain evidence="5">JB14</strain>
    </source>
</reference>
<evidence type="ECO:0000313" key="6">
    <source>
        <dbReference type="Proteomes" id="UP000799118"/>
    </source>
</evidence>
<proteinExistence type="inferred from homology"/>
<name>A0A6A4GUH8_9AGAR</name>
<dbReference type="PROSITE" id="PS50600">
    <property type="entry name" value="ULP_PROTEASE"/>
    <property type="match status" value="1"/>
</dbReference>
<dbReference type="GO" id="GO:0019783">
    <property type="term" value="F:ubiquitin-like protein peptidase activity"/>
    <property type="evidence" value="ECO:0007669"/>
    <property type="project" value="UniProtKB-ARBA"/>
</dbReference>
<keyword evidence="3" id="KW-0378">Hydrolase</keyword>
<feature type="domain" description="Ubiquitin-like protease family profile" evidence="4">
    <location>
        <begin position="1"/>
        <end position="128"/>
    </location>
</feature>
<dbReference type="GO" id="GO:0008234">
    <property type="term" value="F:cysteine-type peptidase activity"/>
    <property type="evidence" value="ECO:0007669"/>
    <property type="project" value="InterPro"/>
</dbReference>
<dbReference type="InterPro" id="IPR003653">
    <property type="entry name" value="Peptidase_C48_C"/>
</dbReference>
<dbReference type="SUPFAM" id="SSF54001">
    <property type="entry name" value="Cysteine proteinases"/>
    <property type="match status" value="1"/>
</dbReference>
<dbReference type="InterPro" id="IPR038765">
    <property type="entry name" value="Papain-like_cys_pep_sf"/>
</dbReference>
<comment type="similarity">
    <text evidence="1">Belongs to the peptidase C48 family.</text>
</comment>
<sequence length="194" mass="22041">MTISHSISLTCLIFPLDISYIDDQLWADTLKYGEAAKQHAGFSCLNKIFVPVHKLSGHWYLVLINYEGKTIKNYDSWYPTYSKNFGQAVEYLENTPLMLKGEEYFLADFQNDDSVDCGIHVLDNLNGLLQGKDLNGKNKRMLPHPTDQKLTHLQHLLLVYKLHESALPTKPGFKFPHCGYGDTLSLGGHLQDLN</sequence>
<accession>A0A6A4GUH8</accession>
<gene>
    <name evidence="5" type="ORF">BT96DRAFT_947146</name>
</gene>
<keyword evidence="6" id="KW-1185">Reference proteome</keyword>